<evidence type="ECO:0000313" key="5">
    <source>
        <dbReference type="EMBL" id="STY98569.1"/>
    </source>
</evidence>
<sequence length="245" mass="27657">MLKKLKKLSLSLPLLALISIEAQAKSEVVNADRFTAEVAISRYEQNLIEIQGRRISSVIPSIAGALSYHQDQENGVLYFTLANEQHMGPISMFVNDDHGGRYRLILVPSHQTSQEIIIVPKDRAAESAKNSTVRTNESHIAMIKKMMTEMAKVSNGAQISDDIQMSRVDEVIPLWQEAKLTLVNRYDSEELVGEEYQITNVTKVLLQLREQEFYRNNVYAVSVSKLSLEPNDTAFVYVVRGKESQ</sequence>
<name>A0A378QCC4_9GAMM</name>
<geneLocation type="plasmid" evidence="4">
    <name>pMOV1</name>
</geneLocation>
<protein>
    <submittedName>
        <fullName evidence="5">Conjugal transfer protein TraK</fullName>
    </submittedName>
</protein>
<geneLocation type="plasmid" evidence="6">
    <name>pmov1</name>
</geneLocation>
<dbReference type="InterPro" id="IPR055397">
    <property type="entry name" value="TraK_C"/>
</dbReference>
<dbReference type="EMBL" id="UGPW01000002">
    <property type="protein sequence ID" value="STY98569.1"/>
    <property type="molecule type" value="Genomic_DNA"/>
</dbReference>
<feature type="domain" description="TraK C-terminal" evidence="3">
    <location>
        <begin position="154"/>
        <end position="240"/>
    </location>
</feature>
<evidence type="ECO:0000259" key="3">
    <source>
        <dbReference type="Pfam" id="PF23536"/>
    </source>
</evidence>
<dbReference type="Proteomes" id="UP000255102">
    <property type="component" value="Unassembled WGS sequence"/>
</dbReference>
<dbReference type="Pfam" id="PF06586">
    <property type="entry name" value="TraK_N"/>
    <property type="match status" value="1"/>
</dbReference>
<evidence type="ECO:0000313" key="6">
    <source>
        <dbReference type="Proteomes" id="UP000076765"/>
    </source>
</evidence>
<evidence type="ECO:0000313" key="7">
    <source>
        <dbReference type="Proteomes" id="UP000255102"/>
    </source>
</evidence>
<evidence type="ECO:0000313" key="4">
    <source>
        <dbReference type="EMBL" id="ANB92578.1"/>
    </source>
</evidence>
<feature type="signal peptide" evidence="1">
    <location>
        <begin position="1"/>
        <end position="24"/>
    </location>
</feature>
<dbReference type="Pfam" id="PF23536">
    <property type="entry name" value="TraK_C"/>
    <property type="match status" value="1"/>
</dbReference>
<dbReference type="RefSeq" id="WP_063515097.1">
    <property type="nucleotide sequence ID" value="NZ_CP011159.1"/>
</dbReference>
<dbReference type="EMBL" id="CP011159">
    <property type="protein sequence ID" value="ANB92578.1"/>
    <property type="molecule type" value="Genomic_DNA"/>
</dbReference>
<evidence type="ECO:0000259" key="2">
    <source>
        <dbReference type="Pfam" id="PF06586"/>
    </source>
</evidence>
<dbReference type="Proteomes" id="UP000076765">
    <property type="component" value="Plasmid pMOV1"/>
</dbReference>
<dbReference type="KEGG" id="moi:MOVS_10855"/>
<dbReference type="InterPro" id="IPR010563">
    <property type="entry name" value="TraK_N"/>
</dbReference>
<evidence type="ECO:0000256" key="1">
    <source>
        <dbReference type="SAM" id="SignalP"/>
    </source>
</evidence>
<dbReference type="AlphaFoldDB" id="A0A378QCC4"/>
<reference evidence="5 7" key="2">
    <citation type="submission" date="2018-06" db="EMBL/GenBank/DDBJ databases">
        <authorList>
            <consortium name="Pathogen Informatics"/>
            <person name="Doyle S."/>
        </authorList>
    </citation>
    <scope>NUCLEOTIDE SEQUENCE [LARGE SCALE GENOMIC DNA]</scope>
    <source>
        <strain evidence="5 7">NCTC11227</strain>
    </source>
</reference>
<organism evidence="5 7">
    <name type="scientific">Moraxella ovis</name>
    <dbReference type="NCBI Taxonomy" id="29433"/>
    <lineage>
        <taxon>Bacteria</taxon>
        <taxon>Pseudomonadati</taxon>
        <taxon>Pseudomonadota</taxon>
        <taxon>Gammaproteobacteria</taxon>
        <taxon>Moraxellales</taxon>
        <taxon>Moraxellaceae</taxon>
        <taxon>Moraxella</taxon>
    </lineage>
</organism>
<accession>A0A378QCC4</accession>
<feature type="domain" description="TraK N-terminal" evidence="2">
    <location>
        <begin position="32"/>
        <end position="123"/>
    </location>
</feature>
<proteinExistence type="predicted"/>
<gene>
    <name evidence="4" type="ORF">MOVS_10855</name>
    <name evidence="5" type="ORF">NCTC11227_02245</name>
</gene>
<reference evidence="4 6" key="1">
    <citation type="submission" date="2015-04" db="EMBL/GenBank/DDBJ databases">
        <authorList>
            <person name="Calcutt M.J."/>
            <person name="Foecking M.F."/>
        </authorList>
    </citation>
    <scope>NUCLEOTIDE SEQUENCE [LARGE SCALE GENOMIC DNA]</scope>
    <source>
        <strain evidence="4 6">199/55</strain>
        <plasmid evidence="4">pMOV1</plasmid>
        <plasmid evidence="6">pmov1</plasmid>
    </source>
</reference>
<feature type="chain" id="PRO_5016763622" evidence="1">
    <location>
        <begin position="25"/>
        <end position="245"/>
    </location>
</feature>
<keyword evidence="6" id="KW-1185">Reference proteome</keyword>
<keyword evidence="1" id="KW-0732">Signal</keyword>
<keyword evidence="4" id="KW-0614">Plasmid</keyword>